<dbReference type="AlphaFoldDB" id="A0AAV4U692"/>
<dbReference type="EMBL" id="BPLR01012347">
    <property type="protein sequence ID" value="GIY53301.1"/>
    <property type="molecule type" value="Genomic_DNA"/>
</dbReference>
<organism evidence="2 3">
    <name type="scientific">Caerostris extrusa</name>
    <name type="common">Bark spider</name>
    <name type="synonym">Caerostris bankana</name>
    <dbReference type="NCBI Taxonomy" id="172846"/>
    <lineage>
        <taxon>Eukaryota</taxon>
        <taxon>Metazoa</taxon>
        <taxon>Ecdysozoa</taxon>
        <taxon>Arthropoda</taxon>
        <taxon>Chelicerata</taxon>
        <taxon>Arachnida</taxon>
        <taxon>Araneae</taxon>
        <taxon>Araneomorphae</taxon>
        <taxon>Entelegynae</taxon>
        <taxon>Araneoidea</taxon>
        <taxon>Araneidae</taxon>
        <taxon>Caerostris</taxon>
    </lineage>
</organism>
<evidence type="ECO:0000313" key="2">
    <source>
        <dbReference type="EMBL" id="GIY53301.1"/>
    </source>
</evidence>
<name>A0AAV4U692_CAEEX</name>
<accession>A0AAV4U692</accession>
<dbReference type="Proteomes" id="UP001054945">
    <property type="component" value="Unassembled WGS sequence"/>
</dbReference>
<keyword evidence="1" id="KW-1133">Transmembrane helix</keyword>
<keyword evidence="3" id="KW-1185">Reference proteome</keyword>
<gene>
    <name evidence="2" type="ORF">CEXT_232261</name>
</gene>
<sequence length="81" mass="9823">MYAYTSIVLYFDDSLSIVQNLLYVYLKKSRDFRKRLFEHIAFQKAFEHLKLQNIRNYSAQQLKTIINKIQNTLSHKKPNRK</sequence>
<protein>
    <submittedName>
        <fullName evidence="2">Uncharacterized protein</fullName>
    </submittedName>
</protein>
<evidence type="ECO:0000256" key="1">
    <source>
        <dbReference type="SAM" id="Phobius"/>
    </source>
</evidence>
<feature type="transmembrane region" description="Helical" evidence="1">
    <location>
        <begin position="6"/>
        <end position="26"/>
    </location>
</feature>
<reference evidence="2 3" key="1">
    <citation type="submission" date="2021-06" db="EMBL/GenBank/DDBJ databases">
        <title>Caerostris extrusa draft genome.</title>
        <authorList>
            <person name="Kono N."/>
            <person name="Arakawa K."/>
        </authorList>
    </citation>
    <scope>NUCLEOTIDE SEQUENCE [LARGE SCALE GENOMIC DNA]</scope>
</reference>
<proteinExistence type="predicted"/>
<evidence type="ECO:0000313" key="3">
    <source>
        <dbReference type="Proteomes" id="UP001054945"/>
    </source>
</evidence>
<keyword evidence="1" id="KW-0472">Membrane</keyword>
<keyword evidence="1" id="KW-0812">Transmembrane</keyword>
<comment type="caution">
    <text evidence="2">The sequence shown here is derived from an EMBL/GenBank/DDBJ whole genome shotgun (WGS) entry which is preliminary data.</text>
</comment>